<feature type="domain" description="BAH" evidence="1">
    <location>
        <begin position="1"/>
        <end position="112"/>
    </location>
</feature>
<dbReference type="GeneID" id="19202393"/>
<evidence type="ECO:0000259" key="1">
    <source>
        <dbReference type="PROSITE" id="PS51038"/>
    </source>
</evidence>
<dbReference type="EMBL" id="JH711594">
    <property type="protein sequence ID" value="EIW74126.1"/>
    <property type="molecule type" value="Genomic_DNA"/>
</dbReference>
<gene>
    <name evidence="2" type="ORF">CONPUDRAFT_147902</name>
</gene>
<proteinExistence type="predicted"/>
<name>R7SD75_CONPW</name>
<dbReference type="RefSeq" id="XP_007775702.1">
    <property type="nucleotide sequence ID" value="XM_007777512.1"/>
</dbReference>
<dbReference type="Proteomes" id="UP000053558">
    <property type="component" value="Unassembled WGS sequence"/>
</dbReference>
<dbReference type="AlphaFoldDB" id="R7SD75"/>
<accession>R7SD75</accession>
<reference evidence="3" key="1">
    <citation type="journal article" date="2012" name="Science">
        <title>The Paleozoic origin of enzymatic lignin decomposition reconstructed from 31 fungal genomes.</title>
        <authorList>
            <person name="Floudas D."/>
            <person name="Binder M."/>
            <person name="Riley R."/>
            <person name="Barry K."/>
            <person name="Blanchette R.A."/>
            <person name="Henrissat B."/>
            <person name="Martinez A.T."/>
            <person name="Otillar R."/>
            <person name="Spatafora J.W."/>
            <person name="Yadav J.S."/>
            <person name="Aerts A."/>
            <person name="Benoit I."/>
            <person name="Boyd A."/>
            <person name="Carlson A."/>
            <person name="Copeland A."/>
            <person name="Coutinho P.M."/>
            <person name="de Vries R.P."/>
            <person name="Ferreira P."/>
            <person name="Findley K."/>
            <person name="Foster B."/>
            <person name="Gaskell J."/>
            <person name="Glotzer D."/>
            <person name="Gorecki P."/>
            <person name="Heitman J."/>
            <person name="Hesse C."/>
            <person name="Hori C."/>
            <person name="Igarashi K."/>
            <person name="Jurgens J.A."/>
            <person name="Kallen N."/>
            <person name="Kersten P."/>
            <person name="Kohler A."/>
            <person name="Kuees U."/>
            <person name="Kumar T.K.A."/>
            <person name="Kuo A."/>
            <person name="LaButti K."/>
            <person name="Larrondo L.F."/>
            <person name="Lindquist E."/>
            <person name="Ling A."/>
            <person name="Lombard V."/>
            <person name="Lucas S."/>
            <person name="Lundell T."/>
            <person name="Martin R."/>
            <person name="McLaughlin D.J."/>
            <person name="Morgenstern I."/>
            <person name="Morin E."/>
            <person name="Murat C."/>
            <person name="Nagy L.G."/>
            <person name="Nolan M."/>
            <person name="Ohm R.A."/>
            <person name="Patyshakuliyeva A."/>
            <person name="Rokas A."/>
            <person name="Ruiz-Duenas F.J."/>
            <person name="Sabat G."/>
            <person name="Salamov A."/>
            <person name="Samejima M."/>
            <person name="Schmutz J."/>
            <person name="Slot J.C."/>
            <person name="St John F."/>
            <person name="Stenlid J."/>
            <person name="Sun H."/>
            <person name="Sun S."/>
            <person name="Syed K."/>
            <person name="Tsang A."/>
            <person name="Wiebenga A."/>
            <person name="Young D."/>
            <person name="Pisabarro A."/>
            <person name="Eastwood D.C."/>
            <person name="Martin F."/>
            <person name="Cullen D."/>
            <person name="Grigoriev I.V."/>
            <person name="Hibbett D.S."/>
        </authorList>
    </citation>
    <scope>NUCLEOTIDE SEQUENCE [LARGE SCALE GENOMIC DNA]</scope>
    <source>
        <strain evidence="3">RWD-64-598 SS2</strain>
    </source>
</reference>
<evidence type="ECO:0000313" key="3">
    <source>
        <dbReference type="Proteomes" id="UP000053558"/>
    </source>
</evidence>
<dbReference type="KEGG" id="cput:CONPUDRAFT_147902"/>
<dbReference type="Gene3D" id="2.30.30.490">
    <property type="match status" value="1"/>
</dbReference>
<keyword evidence="3" id="KW-1185">Reference proteome</keyword>
<dbReference type="PROSITE" id="PS51038">
    <property type="entry name" value="BAH"/>
    <property type="match status" value="1"/>
</dbReference>
<dbReference type="InterPro" id="IPR001025">
    <property type="entry name" value="BAH_dom"/>
</dbReference>
<dbReference type="GO" id="GO:0003682">
    <property type="term" value="F:chromatin binding"/>
    <property type="evidence" value="ECO:0007669"/>
    <property type="project" value="InterPro"/>
</dbReference>
<sequence>MSYWYGKINDIHCYSRRSQSHEDVYVQVIWYYRRQDLPCSAADKQNRVFECMYPNELAFSDHMSPIHIDCIEEKVTIAEFKEKFLSALYIGPDVLYTRWTIGVTLKTQRSGDAILNSAALKASRDLQVHMRSGEQSLL</sequence>
<organism evidence="2 3">
    <name type="scientific">Coniophora puteana (strain RWD-64-598)</name>
    <name type="common">Brown rot fungus</name>
    <dbReference type="NCBI Taxonomy" id="741705"/>
    <lineage>
        <taxon>Eukaryota</taxon>
        <taxon>Fungi</taxon>
        <taxon>Dikarya</taxon>
        <taxon>Basidiomycota</taxon>
        <taxon>Agaricomycotina</taxon>
        <taxon>Agaricomycetes</taxon>
        <taxon>Agaricomycetidae</taxon>
        <taxon>Boletales</taxon>
        <taxon>Coniophorineae</taxon>
        <taxon>Coniophoraceae</taxon>
        <taxon>Coniophora</taxon>
    </lineage>
</organism>
<evidence type="ECO:0000313" key="2">
    <source>
        <dbReference type="EMBL" id="EIW74126.1"/>
    </source>
</evidence>
<dbReference type="InterPro" id="IPR043151">
    <property type="entry name" value="BAH_sf"/>
</dbReference>
<protein>
    <recommendedName>
        <fullName evidence="1">BAH domain-containing protein</fullName>
    </recommendedName>
</protein>